<evidence type="ECO:0000313" key="3">
    <source>
        <dbReference type="Proteomes" id="UP000032670"/>
    </source>
</evidence>
<dbReference type="Proteomes" id="UP000032670">
    <property type="component" value="Unassembled WGS sequence"/>
</dbReference>
<proteinExistence type="predicted"/>
<dbReference type="STRING" id="1231341.Abor_031_077"/>
<dbReference type="EMBL" id="BAMX01000031">
    <property type="protein sequence ID" value="GAN66911.1"/>
    <property type="molecule type" value="Genomic_DNA"/>
</dbReference>
<accession>A0A6N3SUW1</accession>
<evidence type="ECO:0000256" key="1">
    <source>
        <dbReference type="SAM" id="MobiDB-lite"/>
    </source>
</evidence>
<dbReference type="RefSeq" id="WP_052946430.1">
    <property type="nucleotide sequence ID" value="NZ_BAMX01000031.1"/>
</dbReference>
<dbReference type="GeneID" id="76205046"/>
<protein>
    <submittedName>
        <fullName evidence="2">Phage related protein</fullName>
    </submittedName>
</protein>
<sequence length="161" mass="17431">MPSLTPVEFAGLLAGMVAEVENAVHEGLEKATKIVQREAKAELGRYQDAAGPFPAWAELADSTKDDRVRHGYPENEPGLRSGGMRDSIERNVQGRTGRVGSNDDKMVYFELGTTKQPPRSVLAGALIRKEDEVAKVIGHHFVGHLFGEQVVGGALPVINDE</sequence>
<gene>
    <name evidence="2" type="ORF">Abor_031_077</name>
</gene>
<feature type="region of interest" description="Disordered" evidence="1">
    <location>
        <begin position="66"/>
        <end position="85"/>
    </location>
</feature>
<evidence type="ECO:0000313" key="2">
    <source>
        <dbReference type="EMBL" id="GAN66911.1"/>
    </source>
</evidence>
<comment type="caution">
    <text evidence="2">The sequence shown here is derived from an EMBL/GenBank/DDBJ whole genome shotgun (WGS) entry which is preliminary data.</text>
</comment>
<name>A0A0D6NND1_9PROT</name>
<keyword evidence="3" id="KW-1185">Reference proteome</keyword>
<accession>A0A0D6NND1</accession>
<reference evidence="2 3" key="1">
    <citation type="submission" date="2012-11" db="EMBL/GenBank/DDBJ databases">
        <title>Whole genome sequence of Acetobacter orientalis 21F-2.</title>
        <authorList>
            <person name="Azuma Y."/>
            <person name="Higashiura N."/>
            <person name="Hirakawa H."/>
            <person name="Matsushita K."/>
        </authorList>
    </citation>
    <scope>NUCLEOTIDE SEQUENCE [LARGE SCALE GENOMIC DNA]</scope>
    <source>
        <strain evidence="2 3">21F-2</strain>
    </source>
</reference>
<organism evidence="2 3">
    <name type="scientific">Acetobacter orientalis</name>
    <dbReference type="NCBI Taxonomy" id="146474"/>
    <lineage>
        <taxon>Bacteria</taxon>
        <taxon>Pseudomonadati</taxon>
        <taxon>Pseudomonadota</taxon>
        <taxon>Alphaproteobacteria</taxon>
        <taxon>Acetobacterales</taxon>
        <taxon>Acetobacteraceae</taxon>
        <taxon>Acetobacter</taxon>
    </lineage>
</organism>
<dbReference type="AlphaFoldDB" id="A0A0D6NND1"/>